<dbReference type="FunFam" id="1.10.10.10:FF:000008">
    <property type="entry name" value="E2F transcription factor 1"/>
    <property type="match status" value="1"/>
</dbReference>
<dbReference type="Proteomes" id="UP000276834">
    <property type="component" value="Unassembled WGS sequence"/>
</dbReference>
<dbReference type="Pfam" id="PF02319">
    <property type="entry name" value="WHD_E2F_TDP"/>
    <property type="match status" value="1"/>
</dbReference>
<keyword evidence="9" id="KW-1185">Reference proteome</keyword>
<dbReference type="EMBL" id="QUSF01000149">
    <property type="protein sequence ID" value="RLV89354.1"/>
    <property type="molecule type" value="Genomic_DNA"/>
</dbReference>
<feature type="domain" description="E2F/DP family winged-helix DNA-binding" evidence="7">
    <location>
        <begin position="83"/>
        <end position="148"/>
    </location>
</feature>
<keyword evidence="4 5" id="KW-0804">Transcription</keyword>
<gene>
    <name evidence="8" type="ORF">DV515_00014937</name>
</gene>
<evidence type="ECO:0000256" key="3">
    <source>
        <dbReference type="ARBA" id="ARBA00023125"/>
    </source>
</evidence>
<dbReference type="PANTHER" id="PTHR12081">
    <property type="entry name" value="TRANSCRIPTION FACTOR E2F"/>
    <property type="match status" value="1"/>
</dbReference>
<evidence type="ECO:0000256" key="4">
    <source>
        <dbReference type="ARBA" id="ARBA00023163"/>
    </source>
</evidence>
<evidence type="ECO:0000313" key="8">
    <source>
        <dbReference type="EMBL" id="RLV89354.1"/>
    </source>
</evidence>
<feature type="region of interest" description="Disordered" evidence="6">
    <location>
        <begin position="54"/>
        <end position="83"/>
    </location>
</feature>
<evidence type="ECO:0000313" key="9">
    <source>
        <dbReference type="Proteomes" id="UP000276834"/>
    </source>
</evidence>
<dbReference type="InterPro" id="IPR003316">
    <property type="entry name" value="E2F_WHTH_DNA-bd_dom"/>
</dbReference>
<keyword evidence="5" id="KW-0539">Nucleus</keyword>
<organism evidence="8 9">
    <name type="scientific">Chloebia gouldiae</name>
    <name type="common">Gouldian finch</name>
    <name type="synonym">Erythrura gouldiae</name>
    <dbReference type="NCBI Taxonomy" id="44316"/>
    <lineage>
        <taxon>Eukaryota</taxon>
        <taxon>Metazoa</taxon>
        <taxon>Chordata</taxon>
        <taxon>Craniata</taxon>
        <taxon>Vertebrata</taxon>
        <taxon>Euteleostomi</taxon>
        <taxon>Archelosauria</taxon>
        <taxon>Archosauria</taxon>
        <taxon>Dinosauria</taxon>
        <taxon>Saurischia</taxon>
        <taxon>Theropoda</taxon>
        <taxon>Coelurosauria</taxon>
        <taxon>Aves</taxon>
        <taxon>Neognathae</taxon>
        <taxon>Neoaves</taxon>
        <taxon>Telluraves</taxon>
        <taxon>Australaves</taxon>
        <taxon>Passeriformes</taxon>
        <taxon>Passeroidea</taxon>
        <taxon>Passeridae</taxon>
        <taxon>Chloebia</taxon>
    </lineage>
</organism>
<dbReference type="GO" id="GO:0000981">
    <property type="term" value="F:DNA-binding transcription factor activity, RNA polymerase II-specific"/>
    <property type="evidence" value="ECO:0007669"/>
    <property type="project" value="TreeGrafter"/>
</dbReference>
<reference evidence="8 9" key="1">
    <citation type="journal article" date="2018" name="Proc. R. Soc. B">
        <title>A non-coding region near Follistatin controls head colour polymorphism in the Gouldian finch.</title>
        <authorList>
            <person name="Toomey M.B."/>
            <person name="Marques C.I."/>
            <person name="Andrade P."/>
            <person name="Araujo P.M."/>
            <person name="Sabatino S."/>
            <person name="Gazda M.A."/>
            <person name="Afonso S."/>
            <person name="Lopes R.J."/>
            <person name="Corbo J.C."/>
            <person name="Carneiro M."/>
        </authorList>
    </citation>
    <scope>NUCLEOTIDE SEQUENCE [LARGE SCALE GENOMIC DNA]</scope>
    <source>
        <strain evidence="8">Red01</strain>
        <tissue evidence="8">Muscle</tissue>
    </source>
</reference>
<dbReference type="GO" id="GO:0000978">
    <property type="term" value="F:RNA polymerase II cis-regulatory region sequence-specific DNA binding"/>
    <property type="evidence" value="ECO:0007669"/>
    <property type="project" value="InterPro"/>
</dbReference>
<dbReference type="InterPro" id="IPR036390">
    <property type="entry name" value="WH_DNA-bd_sf"/>
</dbReference>
<feature type="region of interest" description="Disordered" evidence="6">
    <location>
        <begin position="1"/>
        <end position="21"/>
    </location>
</feature>
<dbReference type="AlphaFoldDB" id="A0A3L8RWM2"/>
<protein>
    <recommendedName>
        <fullName evidence="7">E2F/DP family winged-helix DNA-binding domain-containing protein</fullName>
    </recommendedName>
</protein>
<proteinExistence type="inferred from homology"/>
<dbReference type="Gene3D" id="6.10.250.540">
    <property type="match status" value="1"/>
</dbReference>
<dbReference type="Gene3D" id="1.10.10.10">
    <property type="entry name" value="Winged helix-like DNA-binding domain superfamily/Winged helix DNA-binding domain"/>
    <property type="match status" value="1"/>
</dbReference>
<dbReference type="SUPFAM" id="SSF46785">
    <property type="entry name" value="Winged helix' DNA-binding domain"/>
    <property type="match status" value="1"/>
</dbReference>
<comment type="similarity">
    <text evidence="1 5">Belongs to the E2F/DP family.</text>
</comment>
<dbReference type="PANTHER" id="PTHR12081:SF50">
    <property type="entry name" value="TRANSCRIPTION FACTOR E2F2"/>
    <property type="match status" value="1"/>
</dbReference>
<name>A0A3L8RWM2_CHLGU</name>
<evidence type="ECO:0000259" key="7">
    <source>
        <dbReference type="SMART" id="SM01372"/>
    </source>
</evidence>
<dbReference type="STRING" id="44316.ENSEGOP00005017630"/>
<evidence type="ECO:0000256" key="2">
    <source>
        <dbReference type="ARBA" id="ARBA00023015"/>
    </source>
</evidence>
<evidence type="ECO:0000256" key="5">
    <source>
        <dbReference type="RuleBase" id="RU003796"/>
    </source>
</evidence>
<comment type="subcellular location">
    <subcellularLocation>
        <location evidence="5">Nucleus</location>
    </subcellularLocation>
</comment>
<dbReference type="InterPro" id="IPR037241">
    <property type="entry name" value="E2F-DP_heterodim"/>
</dbReference>
<dbReference type="OrthoDB" id="1743261at2759"/>
<dbReference type="InterPro" id="IPR015633">
    <property type="entry name" value="E2F"/>
</dbReference>
<keyword evidence="2 5" id="KW-0805">Transcription regulation</keyword>
<dbReference type="SMART" id="SM01372">
    <property type="entry name" value="E2F_TDP"/>
    <property type="match status" value="1"/>
</dbReference>
<evidence type="ECO:0000256" key="6">
    <source>
        <dbReference type="SAM" id="MobiDB-lite"/>
    </source>
</evidence>
<comment type="caution">
    <text evidence="8">The sequence shown here is derived from an EMBL/GenBank/DDBJ whole genome shotgun (WGS) entry which is preliminary data.</text>
</comment>
<accession>A0A3L8RWM2</accession>
<dbReference type="GO" id="GO:0090575">
    <property type="term" value="C:RNA polymerase II transcription regulator complex"/>
    <property type="evidence" value="ECO:0007669"/>
    <property type="project" value="TreeGrafter"/>
</dbReference>
<evidence type="ECO:0000256" key="1">
    <source>
        <dbReference type="ARBA" id="ARBA00010940"/>
    </source>
</evidence>
<keyword evidence="3 5" id="KW-0238">DNA-binding</keyword>
<dbReference type="InterPro" id="IPR036388">
    <property type="entry name" value="WH-like_DNA-bd_sf"/>
</dbReference>
<sequence length="203" mass="22609">MSLLQDSPTPGCGTQGLADGPGGIWGTQREVWLGHNAGFSLVLQAKRKLDLEGPEFRTPKGKGWTLGQVPSPRTPRSPGEKTRYDTSLGLLTKKFIRLLNESPDGVVDLNQAAEVLEVQKRRIYDITNVLEGIQLIRKKSKNHIQWMGTGIFEDVATVAKQQVLRGELAELAKTERMLDQLMQDCALQIQQLADNETNQRYPC</sequence>
<dbReference type="SUPFAM" id="SSF144074">
    <property type="entry name" value="E2F-DP heterodimerization region"/>
    <property type="match status" value="1"/>
</dbReference>